<dbReference type="Pfam" id="PF12850">
    <property type="entry name" value="Metallophos_2"/>
    <property type="match status" value="1"/>
</dbReference>
<dbReference type="GO" id="GO:0016787">
    <property type="term" value="F:hydrolase activity"/>
    <property type="evidence" value="ECO:0007669"/>
    <property type="project" value="UniProtKB-UniRule"/>
</dbReference>
<evidence type="ECO:0000259" key="3">
    <source>
        <dbReference type="Pfam" id="PF12850"/>
    </source>
</evidence>
<evidence type="ECO:0000313" key="4">
    <source>
        <dbReference type="EMBL" id="RIH86511.1"/>
    </source>
</evidence>
<dbReference type="AlphaFoldDB" id="A0A399EW97"/>
<reference evidence="4 5" key="1">
    <citation type="submission" date="2018-08" db="EMBL/GenBank/DDBJ databases">
        <title>Meiothermus terrae DSM 26712 genome sequencing project.</title>
        <authorList>
            <person name="Da Costa M.S."/>
            <person name="Albuquerque L."/>
            <person name="Raposo P."/>
            <person name="Froufe H.J.C."/>
            <person name="Barroso C.S."/>
            <person name="Egas C."/>
        </authorList>
    </citation>
    <scope>NUCLEOTIDE SEQUENCE [LARGE SCALE GENOMIC DNA]</scope>
    <source>
        <strain evidence="4 5">DSM 26712</strain>
    </source>
</reference>
<evidence type="ECO:0000313" key="5">
    <source>
        <dbReference type="Proteomes" id="UP000265715"/>
    </source>
</evidence>
<proteinExistence type="inferred from homology"/>
<gene>
    <name evidence="4" type="ORF">Mterra_01428</name>
</gene>
<dbReference type="InterPro" id="IPR053193">
    <property type="entry name" value="MetalloPDE_YfcE-like"/>
</dbReference>
<dbReference type="SUPFAM" id="SSF56300">
    <property type="entry name" value="Metallo-dependent phosphatases"/>
    <property type="match status" value="1"/>
</dbReference>
<dbReference type="InterPro" id="IPR000979">
    <property type="entry name" value="Phosphodiesterase_MJ0936/Vps29"/>
</dbReference>
<dbReference type="EC" id="3.1.4.-" evidence="2"/>
<dbReference type="GO" id="GO:0046872">
    <property type="term" value="F:metal ion binding"/>
    <property type="evidence" value="ECO:0007669"/>
    <property type="project" value="UniProtKB-KW"/>
</dbReference>
<dbReference type="EMBL" id="QXDL01000045">
    <property type="protein sequence ID" value="RIH86511.1"/>
    <property type="molecule type" value="Genomic_DNA"/>
</dbReference>
<dbReference type="NCBIfam" id="TIGR00040">
    <property type="entry name" value="yfcE"/>
    <property type="match status" value="1"/>
</dbReference>
<keyword evidence="2" id="KW-0479">Metal-binding</keyword>
<dbReference type="RefSeq" id="WP_176582516.1">
    <property type="nucleotide sequence ID" value="NZ_QXDL01000045.1"/>
</dbReference>
<accession>A0A399EW97</accession>
<sequence>MWIGILSDTHGALEAEALEALRGVDEVWHAGDVGSEAVLDALEGLGKPLRAVWGNIDGPEVRARTHGRLEFEAEGMKVLLVHQAGTPGRYLPEVRRRVRARRPDLIVCGHSHVLRVERDAAGILYLNPGACGEEGIHRVKTLVRLEVAGGRIRKAEAVELGARAGEGRERAWQTVEAFLAARGLRLGEAQASALGRRAARVCREQGWPVSPVHHPRFGTVNEYPVEALEEALTEGLG</sequence>
<organism evidence="4 5">
    <name type="scientific">Calidithermus terrae</name>
    <dbReference type="NCBI Taxonomy" id="1408545"/>
    <lineage>
        <taxon>Bacteria</taxon>
        <taxon>Thermotogati</taxon>
        <taxon>Deinococcota</taxon>
        <taxon>Deinococci</taxon>
        <taxon>Thermales</taxon>
        <taxon>Thermaceae</taxon>
        <taxon>Calidithermus</taxon>
    </lineage>
</organism>
<dbReference type="PANTHER" id="PTHR43165">
    <property type="entry name" value="METALLOPHOSPHOESTERASE"/>
    <property type="match status" value="1"/>
</dbReference>
<comment type="cofactor">
    <cofactor evidence="2">
        <name>a divalent metal cation</name>
        <dbReference type="ChEBI" id="CHEBI:60240"/>
    </cofactor>
</comment>
<comment type="caution">
    <text evidence="4">The sequence shown here is derived from an EMBL/GenBank/DDBJ whole genome shotgun (WGS) entry which is preliminary data.</text>
</comment>
<evidence type="ECO:0000256" key="2">
    <source>
        <dbReference type="RuleBase" id="RU362039"/>
    </source>
</evidence>
<protein>
    <recommendedName>
        <fullName evidence="2">Phosphoesterase</fullName>
        <ecNumber evidence="2">3.1.4.-</ecNumber>
    </recommendedName>
</protein>
<name>A0A399EW97_9DEIN</name>
<dbReference type="Gene3D" id="3.60.21.10">
    <property type="match status" value="1"/>
</dbReference>
<comment type="similarity">
    <text evidence="1 2">Belongs to the metallophosphoesterase superfamily. YfcE family.</text>
</comment>
<keyword evidence="5" id="KW-1185">Reference proteome</keyword>
<dbReference type="PANTHER" id="PTHR43165:SF1">
    <property type="entry name" value="PHOSPHODIESTERASE MJ0936"/>
    <property type="match status" value="1"/>
</dbReference>
<feature type="domain" description="Calcineurin-like phosphoesterase" evidence="3">
    <location>
        <begin position="1"/>
        <end position="148"/>
    </location>
</feature>
<evidence type="ECO:0000256" key="1">
    <source>
        <dbReference type="ARBA" id="ARBA00008950"/>
    </source>
</evidence>
<dbReference type="InterPro" id="IPR024654">
    <property type="entry name" value="Calcineurin-like_PHP_lpxH"/>
</dbReference>
<dbReference type="InterPro" id="IPR029052">
    <property type="entry name" value="Metallo-depent_PP-like"/>
</dbReference>
<dbReference type="Proteomes" id="UP000265715">
    <property type="component" value="Unassembled WGS sequence"/>
</dbReference>